<dbReference type="InterPro" id="IPR051673">
    <property type="entry name" value="SSDNA_exonuclease_RecJ"/>
</dbReference>
<dbReference type="Proteomes" id="UP001181622">
    <property type="component" value="Unassembled WGS sequence"/>
</dbReference>
<feature type="coiled-coil region" evidence="6">
    <location>
        <begin position="344"/>
        <end position="374"/>
    </location>
</feature>
<evidence type="ECO:0000259" key="7">
    <source>
        <dbReference type="Pfam" id="PF01368"/>
    </source>
</evidence>
<dbReference type="PANTHER" id="PTHR30255">
    <property type="entry name" value="SINGLE-STRANDED-DNA-SPECIFIC EXONUCLEASE RECJ"/>
    <property type="match status" value="1"/>
</dbReference>
<dbReference type="InterPro" id="IPR001667">
    <property type="entry name" value="DDH_dom"/>
</dbReference>
<protein>
    <recommendedName>
        <fullName evidence="2">Single-stranded-DNA-specific exonuclease RecJ</fullName>
    </recommendedName>
</protein>
<evidence type="ECO:0000313" key="11">
    <source>
        <dbReference type="Proteomes" id="UP001181622"/>
    </source>
</evidence>
<keyword evidence="3" id="KW-0540">Nuclease</keyword>
<organism evidence="10 11">
    <name type="scientific">Chelatococcus sambhunathii</name>
    <dbReference type="NCBI Taxonomy" id="363953"/>
    <lineage>
        <taxon>Bacteria</taxon>
        <taxon>Pseudomonadati</taxon>
        <taxon>Pseudomonadota</taxon>
        <taxon>Alphaproteobacteria</taxon>
        <taxon>Hyphomicrobiales</taxon>
        <taxon>Chelatococcaceae</taxon>
        <taxon>Chelatococcus</taxon>
    </lineage>
</organism>
<accession>A0ABU1DEY6</accession>
<dbReference type="NCBIfam" id="TIGR00644">
    <property type="entry name" value="recJ"/>
    <property type="match status" value="1"/>
</dbReference>
<proteinExistence type="inferred from homology"/>
<evidence type="ECO:0000313" key="10">
    <source>
        <dbReference type="EMBL" id="MDR4306621.1"/>
    </source>
</evidence>
<dbReference type="EMBL" id="JADBEO010000014">
    <property type="protein sequence ID" value="MDR4306621.1"/>
    <property type="molecule type" value="Genomic_DNA"/>
</dbReference>
<dbReference type="InterPro" id="IPR038763">
    <property type="entry name" value="DHH_sf"/>
</dbReference>
<feature type="domain" description="DHHA1" evidence="8">
    <location>
        <begin position="385"/>
        <end position="481"/>
    </location>
</feature>
<dbReference type="Pfam" id="PF02272">
    <property type="entry name" value="DHHA1"/>
    <property type="match status" value="1"/>
</dbReference>
<keyword evidence="11" id="KW-1185">Reference proteome</keyword>
<dbReference type="Pfam" id="PF01368">
    <property type="entry name" value="DHH"/>
    <property type="match status" value="1"/>
</dbReference>
<dbReference type="Gene3D" id="3.10.310.30">
    <property type="match status" value="1"/>
</dbReference>
<evidence type="ECO:0000259" key="9">
    <source>
        <dbReference type="Pfam" id="PF17768"/>
    </source>
</evidence>
<evidence type="ECO:0000256" key="3">
    <source>
        <dbReference type="ARBA" id="ARBA00022722"/>
    </source>
</evidence>
<dbReference type="RefSeq" id="WP_309390670.1">
    <property type="nucleotide sequence ID" value="NZ_JADBEO010000014.1"/>
</dbReference>
<dbReference type="InterPro" id="IPR041122">
    <property type="entry name" value="RecJ_OB"/>
</dbReference>
<evidence type="ECO:0000256" key="2">
    <source>
        <dbReference type="ARBA" id="ARBA00019841"/>
    </source>
</evidence>
<keyword evidence="4" id="KW-0378">Hydrolase</keyword>
<comment type="similarity">
    <text evidence="1">Belongs to the RecJ family.</text>
</comment>
<feature type="domain" description="DDH" evidence="7">
    <location>
        <begin position="107"/>
        <end position="239"/>
    </location>
</feature>
<gene>
    <name evidence="10" type="primary">recJ</name>
    <name evidence="10" type="ORF">IHQ68_08320</name>
</gene>
<dbReference type="PANTHER" id="PTHR30255:SF2">
    <property type="entry name" value="SINGLE-STRANDED-DNA-SPECIFIC EXONUCLEASE RECJ"/>
    <property type="match status" value="1"/>
</dbReference>
<evidence type="ECO:0000259" key="8">
    <source>
        <dbReference type="Pfam" id="PF02272"/>
    </source>
</evidence>
<dbReference type="InterPro" id="IPR004610">
    <property type="entry name" value="RecJ"/>
</dbReference>
<evidence type="ECO:0000256" key="1">
    <source>
        <dbReference type="ARBA" id="ARBA00005915"/>
    </source>
</evidence>
<evidence type="ECO:0000256" key="5">
    <source>
        <dbReference type="ARBA" id="ARBA00022839"/>
    </source>
</evidence>
<dbReference type="Pfam" id="PF17768">
    <property type="entry name" value="RecJ_OB"/>
    <property type="match status" value="1"/>
</dbReference>
<name>A0ABU1DEY6_9HYPH</name>
<comment type="caution">
    <text evidence="10">The sequence shown here is derived from an EMBL/GenBank/DDBJ whole genome shotgun (WGS) entry which is preliminary data.</text>
</comment>
<reference evidence="10" key="1">
    <citation type="submission" date="2020-10" db="EMBL/GenBank/DDBJ databases">
        <authorList>
            <person name="Abbas A."/>
            <person name="Razzaq R."/>
            <person name="Waqas M."/>
            <person name="Abbas N."/>
            <person name="Nielsen T.K."/>
            <person name="Hansen L.H."/>
            <person name="Hussain S."/>
            <person name="Shahid M."/>
        </authorList>
    </citation>
    <scope>NUCLEOTIDE SEQUENCE</scope>
    <source>
        <strain evidence="10">S14</strain>
    </source>
</reference>
<dbReference type="InterPro" id="IPR003156">
    <property type="entry name" value="DHHA1_dom"/>
</dbReference>
<dbReference type="SUPFAM" id="SSF64182">
    <property type="entry name" value="DHH phosphoesterases"/>
    <property type="match status" value="1"/>
</dbReference>
<dbReference type="Gene3D" id="3.90.1640.30">
    <property type="match status" value="1"/>
</dbReference>
<evidence type="ECO:0000256" key="4">
    <source>
        <dbReference type="ARBA" id="ARBA00022801"/>
    </source>
</evidence>
<keyword evidence="6" id="KW-0175">Coiled coil</keyword>
<sequence length="610" mass="62701">MAIQSLHLAWAPPGRDAFLGVEESFCGRVWRDRLDARGRAVAAEIARDHGLSDLLSRVLAGRGVASAEALAYLNPSIRELMPDPDTLTGMRAAAARLADAVARGEMVAVFGDYDVDGATSAALLAGYLREAGGRAVTYIPDRIFEGYGPNIAAIDRLADGGATLLVAVDCGSTSLEALAHAKARGLDVIVLDHHQVGATLPDALSIVNPNRQDDLSGLGQLAACGVVFMTLVAVTRELRRRGHWAARGGEPDLLAGLDLVALGTVADVAPLTGLNRAFVQKGLIALRSRARLGLAALMDASRLDGPVTPYHLGFLLGPRINAGGRIGDAGLGCRLMLSGDEVEARAIAADLDRLNGERQEIERATLAEAEAEALAALGLDGEGASVAVVSGEGWHPGVVGLVASRLKEKFRRPAFAVAIAPDGLGVGSGRSIPGVDLGAVVRAAVEEGLLRKGGGHAMAAGVTVEKTRLGDLRAFLEERLAASVAAARGDHALKLDAALTAAAATPALVRELDRAGPFGAGAPEPMLALAGHVVANADVVGQGHVRLRLKAGDGASIGAIAFRAADSKLGRALIARRGSRVHAAGCLGVDRWGGAERATLRVIDAAPADG</sequence>
<evidence type="ECO:0000256" key="6">
    <source>
        <dbReference type="SAM" id="Coils"/>
    </source>
</evidence>
<keyword evidence="5 10" id="KW-0269">Exonuclease</keyword>
<dbReference type="GO" id="GO:0004527">
    <property type="term" value="F:exonuclease activity"/>
    <property type="evidence" value="ECO:0007669"/>
    <property type="project" value="UniProtKB-KW"/>
</dbReference>
<feature type="domain" description="RecJ OB" evidence="9">
    <location>
        <begin position="495"/>
        <end position="604"/>
    </location>
</feature>